<dbReference type="Pfam" id="PF12831">
    <property type="entry name" value="FAD_oxidored"/>
    <property type="match status" value="1"/>
</dbReference>
<dbReference type="GO" id="GO:0016491">
    <property type="term" value="F:oxidoreductase activity"/>
    <property type="evidence" value="ECO:0007669"/>
    <property type="project" value="UniProtKB-KW"/>
</dbReference>
<name>A0A3B0BRH5_9BACL</name>
<keyword evidence="6" id="KW-1185">Reference proteome</keyword>
<proteinExistence type="predicted"/>
<dbReference type="PANTHER" id="PTHR43498">
    <property type="entry name" value="FERREDOXIN:COB-COM HETERODISULFIDE REDUCTASE SUBUNIT A"/>
    <property type="match status" value="1"/>
</dbReference>
<evidence type="ECO:0000313" key="5">
    <source>
        <dbReference type="EMBL" id="RKN74938.1"/>
    </source>
</evidence>
<dbReference type="GO" id="GO:0051536">
    <property type="term" value="F:iron-sulfur cluster binding"/>
    <property type="evidence" value="ECO:0007669"/>
    <property type="project" value="UniProtKB-KW"/>
</dbReference>
<keyword evidence="4" id="KW-0411">Iron-sulfur</keyword>
<reference evidence="5 6" key="1">
    <citation type="journal article" date="2007" name="Int. J. Syst. Evol. Microbiol.">
        <title>Paenibacillus ginsengarvi sp. nov., isolated from soil from ginseng cultivation.</title>
        <authorList>
            <person name="Yoon M.H."/>
            <person name="Ten L.N."/>
            <person name="Im W.T."/>
        </authorList>
    </citation>
    <scope>NUCLEOTIDE SEQUENCE [LARGE SCALE GENOMIC DNA]</scope>
    <source>
        <strain evidence="5 6">KCTC 13059</strain>
    </source>
</reference>
<sequence>MLTGLVPLFCSLHGTRAGRCRLSSRHGRARSPKTIFVFAAIALLPGKRESRRFIGKQVLTQNDLEQVVDFEDVIAYGGWSMDTPPPSGIDAKEEKPCSQPYTPYMYGIPLRLLVSANVDNLMFAGRNMSAAHIAFSSTRVMATCAVAGKWRDNIGKKARGKSRTIQPKGIADLHRHGGGGNGCHQSAWTGYRARSGNHSYGIRIRQFK</sequence>
<dbReference type="AlphaFoldDB" id="A0A3B0BRH5"/>
<keyword evidence="1" id="KW-0479">Metal-binding</keyword>
<dbReference type="EMBL" id="RBAH01000024">
    <property type="protein sequence ID" value="RKN74938.1"/>
    <property type="molecule type" value="Genomic_DNA"/>
</dbReference>
<evidence type="ECO:0000313" key="6">
    <source>
        <dbReference type="Proteomes" id="UP000282311"/>
    </source>
</evidence>
<dbReference type="PANTHER" id="PTHR43498:SF1">
    <property type="entry name" value="COB--COM HETERODISULFIDE REDUCTASE IRON-SULFUR SUBUNIT A"/>
    <property type="match status" value="1"/>
</dbReference>
<dbReference type="GO" id="GO:0046872">
    <property type="term" value="F:metal ion binding"/>
    <property type="evidence" value="ECO:0007669"/>
    <property type="project" value="UniProtKB-KW"/>
</dbReference>
<dbReference type="Proteomes" id="UP000282311">
    <property type="component" value="Unassembled WGS sequence"/>
</dbReference>
<keyword evidence="2" id="KW-0560">Oxidoreductase</keyword>
<evidence type="ECO:0000256" key="2">
    <source>
        <dbReference type="ARBA" id="ARBA00023002"/>
    </source>
</evidence>
<gene>
    <name evidence="5" type="ORF">D7M11_26565</name>
</gene>
<accession>A0A3B0BRH5</accession>
<evidence type="ECO:0000256" key="4">
    <source>
        <dbReference type="ARBA" id="ARBA00023014"/>
    </source>
</evidence>
<evidence type="ECO:0000256" key="3">
    <source>
        <dbReference type="ARBA" id="ARBA00023004"/>
    </source>
</evidence>
<keyword evidence="3" id="KW-0408">Iron</keyword>
<organism evidence="5 6">
    <name type="scientific">Paenibacillus ginsengarvi</name>
    <dbReference type="NCBI Taxonomy" id="400777"/>
    <lineage>
        <taxon>Bacteria</taxon>
        <taxon>Bacillati</taxon>
        <taxon>Bacillota</taxon>
        <taxon>Bacilli</taxon>
        <taxon>Bacillales</taxon>
        <taxon>Paenibacillaceae</taxon>
        <taxon>Paenibacillus</taxon>
    </lineage>
</organism>
<protein>
    <submittedName>
        <fullName evidence="5">FAD-dependent oxidoreductase</fullName>
    </submittedName>
</protein>
<comment type="caution">
    <text evidence="5">The sequence shown here is derived from an EMBL/GenBank/DDBJ whole genome shotgun (WGS) entry which is preliminary data.</text>
</comment>
<evidence type="ECO:0000256" key="1">
    <source>
        <dbReference type="ARBA" id="ARBA00022723"/>
    </source>
</evidence>
<dbReference type="InterPro" id="IPR039650">
    <property type="entry name" value="HdrA-like"/>
</dbReference>